<gene>
    <name evidence="5" type="ORF">H7C18_25845</name>
</gene>
<keyword evidence="2" id="KW-0479">Metal-binding</keyword>
<evidence type="ECO:0000256" key="2">
    <source>
        <dbReference type="ARBA" id="ARBA00022723"/>
    </source>
</evidence>
<evidence type="ECO:0000256" key="3">
    <source>
        <dbReference type="ARBA" id="ARBA00022801"/>
    </source>
</evidence>
<keyword evidence="5" id="KW-0808">Transferase</keyword>
<evidence type="ECO:0000313" key="5">
    <source>
        <dbReference type="EMBL" id="MBB6734352.1"/>
    </source>
</evidence>
<dbReference type="GO" id="GO:0016740">
    <property type="term" value="F:transferase activity"/>
    <property type="evidence" value="ECO:0007669"/>
    <property type="project" value="UniProtKB-KW"/>
</dbReference>
<keyword evidence="6" id="KW-1185">Reference proteome</keyword>
<dbReference type="Gene3D" id="3.40.720.10">
    <property type="entry name" value="Alkaline Phosphatase, subunit A"/>
    <property type="match status" value="1"/>
</dbReference>
<dbReference type="RefSeq" id="WP_185131986.1">
    <property type="nucleotide sequence ID" value="NZ_JACJVO010000032.1"/>
</dbReference>
<sequence length="499" mass="57058">MAQAPSILFIMCDQLRADAIGAYGNGLVRTPNLNRLARRGLLCTQAYSTCPVCMPARYTIRTGREPYHTGYYDNGGLHLSESQPADPEARCGDYLPRTMRKLGYRTFGVGKFHTAPWNEELGYEAQLRSEELWNTAEQREGDDYVRFIQERHPEYGHLEQLHGERTEMYYMPQTSPLPAELTVEAWAADRAVEFIDAAEDDERPYFGFVSFIGPHPPLAPPIPFNRMYNPDAMPNPVRGDRETDWMDEQLPWMNHLIWAEDIDDPRARALKARYYGEITYIDQCLGRVLDAVERRPDADNTLICFFSDHGDHMGDHHAWQKESFFEASARVPFLISWPSQLPRGEERDDLLCLTDLFAIATGAAGRLEERDGIDALGSLTGSAKPRERLFGWYGQPGEPTFKVMVRDPEWKYIYMANGGREQLFHLREDPNELRELASFLPDVAARLRQAAREEMAKHEALAPALADGDLRSFPFRARELTRIRQFDLSRGVADFTING</sequence>
<dbReference type="InterPro" id="IPR017850">
    <property type="entry name" value="Alkaline_phosphatase_core_sf"/>
</dbReference>
<name>A0A7X0SQM8_9BACL</name>
<dbReference type="Pfam" id="PF00884">
    <property type="entry name" value="Sulfatase"/>
    <property type="match status" value="1"/>
</dbReference>
<dbReference type="GO" id="GO:0005737">
    <property type="term" value="C:cytoplasm"/>
    <property type="evidence" value="ECO:0007669"/>
    <property type="project" value="TreeGrafter"/>
</dbReference>
<comment type="similarity">
    <text evidence="1">Belongs to the sulfatase family.</text>
</comment>
<accession>A0A7X0SQM8</accession>
<dbReference type="CDD" id="cd16022">
    <property type="entry name" value="sulfatase_like"/>
    <property type="match status" value="1"/>
</dbReference>
<dbReference type="PANTHER" id="PTHR45953:SF1">
    <property type="entry name" value="IDURONATE 2-SULFATASE"/>
    <property type="match status" value="1"/>
</dbReference>
<dbReference type="InterPro" id="IPR024607">
    <property type="entry name" value="Sulfatase_CS"/>
</dbReference>
<dbReference type="GO" id="GO:0008484">
    <property type="term" value="F:sulfuric ester hydrolase activity"/>
    <property type="evidence" value="ECO:0007669"/>
    <property type="project" value="TreeGrafter"/>
</dbReference>
<comment type="caution">
    <text evidence="5">The sequence shown here is derived from an EMBL/GenBank/DDBJ whole genome shotgun (WGS) entry which is preliminary data.</text>
</comment>
<reference evidence="5 6" key="1">
    <citation type="submission" date="2020-08" db="EMBL/GenBank/DDBJ databases">
        <title>Cohnella phylogeny.</title>
        <authorList>
            <person name="Dunlap C."/>
        </authorList>
    </citation>
    <scope>NUCLEOTIDE SEQUENCE [LARGE SCALE GENOMIC DNA]</scope>
    <source>
        <strain evidence="5 6">CBP 2801</strain>
    </source>
</reference>
<protein>
    <submittedName>
        <fullName evidence="5">Sulfatase-like hydrolase/transferase</fullName>
    </submittedName>
</protein>
<dbReference type="SUPFAM" id="SSF53649">
    <property type="entry name" value="Alkaline phosphatase-like"/>
    <property type="match status" value="1"/>
</dbReference>
<dbReference type="PROSITE" id="PS00149">
    <property type="entry name" value="SULFATASE_2"/>
    <property type="match status" value="1"/>
</dbReference>
<proteinExistence type="inferred from homology"/>
<dbReference type="Proteomes" id="UP000564644">
    <property type="component" value="Unassembled WGS sequence"/>
</dbReference>
<dbReference type="PANTHER" id="PTHR45953">
    <property type="entry name" value="IDURONATE 2-SULFATASE"/>
    <property type="match status" value="1"/>
</dbReference>
<organism evidence="5 6">
    <name type="scientific">Cohnella zeiphila</name>
    <dbReference type="NCBI Taxonomy" id="2761120"/>
    <lineage>
        <taxon>Bacteria</taxon>
        <taxon>Bacillati</taxon>
        <taxon>Bacillota</taxon>
        <taxon>Bacilli</taxon>
        <taxon>Bacillales</taxon>
        <taxon>Paenibacillaceae</taxon>
        <taxon>Cohnella</taxon>
    </lineage>
</organism>
<feature type="domain" description="Sulfatase N-terminal" evidence="4">
    <location>
        <begin position="5"/>
        <end position="359"/>
    </location>
</feature>
<dbReference type="GO" id="GO:0046872">
    <property type="term" value="F:metal ion binding"/>
    <property type="evidence" value="ECO:0007669"/>
    <property type="project" value="UniProtKB-KW"/>
</dbReference>
<dbReference type="EMBL" id="JACJVO010000032">
    <property type="protein sequence ID" value="MBB6734352.1"/>
    <property type="molecule type" value="Genomic_DNA"/>
</dbReference>
<evidence type="ECO:0000313" key="6">
    <source>
        <dbReference type="Proteomes" id="UP000564644"/>
    </source>
</evidence>
<evidence type="ECO:0000256" key="1">
    <source>
        <dbReference type="ARBA" id="ARBA00008779"/>
    </source>
</evidence>
<keyword evidence="3 5" id="KW-0378">Hydrolase</keyword>
<dbReference type="AlphaFoldDB" id="A0A7X0SQM8"/>
<evidence type="ECO:0000259" key="4">
    <source>
        <dbReference type="Pfam" id="PF00884"/>
    </source>
</evidence>
<dbReference type="InterPro" id="IPR000917">
    <property type="entry name" value="Sulfatase_N"/>
</dbReference>